<feature type="region of interest" description="Disordered" evidence="1">
    <location>
        <begin position="24"/>
        <end position="56"/>
    </location>
</feature>
<sequence length="77" mass="8452">MGGRPPSNLQFKLDEAALGLQSRTSRLRLVNSRSNAEMPTGQKKRQATAFPDAPPLRDFPGLNPGLIFAFSPHLLNH</sequence>
<reference evidence="2 3" key="1">
    <citation type="submission" date="2019-05" db="EMBL/GenBank/DDBJ databases">
        <authorList>
            <person name="Farhan Ul Haque M."/>
        </authorList>
    </citation>
    <scope>NUCLEOTIDE SEQUENCE [LARGE SCALE GENOMIC DNA]</scope>
    <source>
        <strain evidence="2">2</strain>
    </source>
</reference>
<organism evidence="2 3">
    <name type="scientific">Methylocella tundrae</name>
    <dbReference type="NCBI Taxonomy" id="227605"/>
    <lineage>
        <taxon>Bacteria</taxon>
        <taxon>Pseudomonadati</taxon>
        <taxon>Pseudomonadota</taxon>
        <taxon>Alphaproteobacteria</taxon>
        <taxon>Hyphomicrobiales</taxon>
        <taxon>Beijerinckiaceae</taxon>
        <taxon>Methylocella</taxon>
    </lineage>
</organism>
<dbReference type="AlphaFoldDB" id="A0A8B6M6X5"/>
<dbReference type="EMBL" id="CABFMQ020000082">
    <property type="protein sequence ID" value="VTZ50557.1"/>
    <property type="molecule type" value="Genomic_DNA"/>
</dbReference>
<name>A0A8B6M6X5_METTU</name>
<evidence type="ECO:0000313" key="2">
    <source>
        <dbReference type="EMBL" id="VTZ50557.1"/>
    </source>
</evidence>
<comment type="caution">
    <text evidence="2">The sequence shown here is derived from an EMBL/GenBank/DDBJ whole genome shotgun (WGS) entry which is preliminary data.</text>
</comment>
<protein>
    <submittedName>
        <fullName evidence="2">Uncharacterized protein</fullName>
    </submittedName>
</protein>
<evidence type="ECO:0000313" key="3">
    <source>
        <dbReference type="Proteomes" id="UP000485880"/>
    </source>
</evidence>
<gene>
    <name evidence="2" type="ORF">MPC4_250065</name>
</gene>
<accession>A0A8B6M6X5</accession>
<proteinExistence type="predicted"/>
<evidence type="ECO:0000256" key="1">
    <source>
        <dbReference type="SAM" id="MobiDB-lite"/>
    </source>
</evidence>
<keyword evidence="3" id="KW-1185">Reference proteome</keyword>
<dbReference type="Proteomes" id="UP000485880">
    <property type="component" value="Unassembled WGS sequence"/>
</dbReference>